<keyword evidence="3" id="KW-1185">Reference proteome</keyword>
<accession>A0A6A6RDQ0</accession>
<sequence>MLLRRCLRRFILCLYIRVDLSVILTFSTQADMMLLAAWCSIGARGCECQSTLRRTLIDDASDLRVPSDFMLYGELGAFLFYYQDLDINIVLVPSKASLVNSSLYTCSRNHI</sequence>
<evidence type="ECO:0000256" key="1">
    <source>
        <dbReference type="SAM" id="SignalP"/>
    </source>
</evidence>
<organism evidence="2 3">
    <name type="scientific">Lophium mytilinum</name>
    <dbReference type="NCBI Taxonomy" id="390894"/>
    <lineage>
        <taxon>Eukaryota</taxon>
        <taxon>Fungi</taxon>
        <taxon>Dikarya</taxon>
        <taxon>Ascomycota</taxon>
        <taxon>Pezizomycotina</taxon>
        <taxon>Dothideomycetes</taxon>
        <taxon>Pleosporomycetidae</taxon>
        <taxon>Mytilinidiales</taxon>
        <taxon>Mytilinidiaceae</taxon>
        <taxon>Lophium</taxon>
    </lineage>
</organism>
<dbReference type="Proteomes" id="UP000799750">
    <property type="component" value="Unassembled WGS sequence"/>
</dbReference>
<name>A0A6A6RDQ0_9PEZI</name>
<protein>
    <recommendedName>
        <fullName evidence="4">Secreted protein</fullName>
    </recommendedName>
</protein>
<evidence type="ECO:0008006" key="4">
    <source>
        <dbReference type="Google" id="ProtNLM"/>
    </source>
</evidence>
<feature type="chain" id="PRO_5025405797" description="Secreted protein" evidence="1">
    <location>
        <begin position="22"/>
        <end position="111"/>
    </location>
</feature>
<proteinExistence type="predicted"/>
<feature type="signal peptide" evidence="1">
    <location>
        <begin position="1"/>
        <end position="21"/>
    </location>
</feature>
<gene>
    <name evidence="2" type="ORF">BU16DRAFT_202905</name>
</gene>
<reference evidence="2" key="1">
    <citation type="journal article" date="2020" name="Stud. Mycol.">
        <title>101 Dothideomycetes genomes: a test case for predicting lifestyles and emergence of pathogens.</title>
        <authorList>
            <person name="Haridas S."/>
            <person name="Albert R."/>
            <person name="Binder M."/>
            <person name="Bloem J."/>
            <person name="Labutti K."/>
            <person name="Salamov A."/>
            <person name="Andreopoulos B."/>
            <person name="Baker S."/>
            <person name="Barry K."/>
            <person name="Bills G."/>
            <person name="Bluhm B."/>
            <person name="Cannon C."/>
            <person name="Castanera R."/>
            <person name="Culley D."/>
            <person name="Daum C."/>
            <person name="Ezra D."/>
            <person name="Gonzalez J."/>
            <person name="Henrissat B."/>
            <person name="Kuo A."/>
            <person name="Liang C."/>
            <person name="Lipzen A."/>
            <person name="Lutzoni F."/>
            <person name="Magnuson J."/>
            <person name="Mondo S."/>
            <person name="Nolan M."/>
            <person name="Ohm R."/>
            <person name="Pangilinan J."/>
            <person name="Park H.-J."/>
            <person name="Ramirez L."/>
            <person name="Alfaro M."/>
            <person name="Sun H."/>
            <person name="Tritt A."/>
            <person name="Yoshinaga Y."/>
            <person name="Zwiers L.-H."/>
            <person name="Turgeon B."/>
            <person name="Goodwin S."/>
            <person name="Spatafora J."/>
            <person name="Crous P."/>
            <person name="Grigoriev I."/>
        </authorList>
    </citation>
    <scope>NUCLEOTIDE SEQUENCE</scope>
    <source>
        <strain evidence="2">CBS 269.34</strain>
    </source>
</reference>
<dbReference type="EMBL" id="MU004182">
    <property type="protein sequence ID" value="KAF2501567.1"/>
    <property type="molecule type" value="Genomic_DNA"/>
</dbReference>
<dbReference type="AlphaFoldDB" id="A0A6A6RDQ0"/>
<evidence type="ECO:0000313" key="3">
    <source>
        <dbReference type="Proteomes" id="UP000799750"/>
    </source>
</evidence>
<keyword evidence="1" id="KW-0732">Signal</keyword>
<evidence type="ECO:0000313" key="2">
    <source>
        <dbReference type="EMBL" id="KAF2501567.1"/>
    </source>
</evidence>